<keyword evidence="4" id="KW-1185">Reference proteome</keyword>
<dbReference type="SUPFAM" id="SSF53383">
    <property type="entry name" value="PLP-dependent transferases"/>
    <property type="match status" value="1"/>
</dbReference>
<reference evidence="3 4" key="1">
    <citation type="submission" date="2019-12" db="EMBL/GenBank/DDBJ databases">
        <authorList>
            <person name="Floudas D."/>
            <person name="Bentzer J."/>
            <person name="Ahren D."/>
            <person name="Johansson T."/>
            <person name="Persson P."/>
            <person name="Tunlid A."/>
        </authorList>
    </citation>
    <scope>NUCLEOTIDE SEQUENCE [LARGE SCALE GENOMIC DNA]</scope>
    <source>
        <strain evidence="3 4">CBS 102.39</strain>
    </source>
</reference>
<accession>A0A8H4QGX5</accession>
<proteinExistence type="predicted"/>
<evidence type="ECO:0000259" key="2">
    <source>
        <dbReference type="Pfam" id="PF00266"/>
    </source>
</evidence>
<dbReference type="InterPro" id="IPR015424">
    <property type="entry name" value="PyrdxlP-dep_Trfase"/>
</dbReference>
<dbReference type="EMBL" id="JAACJL010000058">
    <property type="protein sequence ID" value="KAF4610713.1"/>
    <property type="molecule type" value="Genomic_DNA"/>
</dbReference>
<evidence type="ECO:0000256" key="1">
    <source>
        <dbReference type="ARBA" id="ARBA00022898"/>
    </source>
</evidence>
<dbReference type="AlphaFoldDB" id="A0A8H4QGX5"/>
<gene>
    <name evidence="3" type="ORF">D9613_007297</name>
</gene>
<dbReference type="PANTHER" id="PTHR43092">
    <property type="entry name" value="L-CYSTEINE DESULFHYDRASE"/>
    <property type="match status" value="1"/>
</dbReference>
<sequence>MQLTDNELSKAYKKDKPEFGHAMLKYYALDPEYINLNNGSYGTTPRPVQHAINELTAKIESNPDVFMRVLLYPAIQKVREQLAEFLGAKANEVVLVSNASMGLATILRNFEWEEGDIIFVFTTTYNSISRTAAYLTDIPPYPTASVITLNFPATHKDVIQTFKQHIQNHPAKPNRKRVAIIDSLVSNPGVLLPWKEMVDICREERIWSVVDAAHSIGQEVGLNLAESNPDFWVSNCHKWLSAKRSCAVLYVPERNQHIIKSSIPTSAFYISPKDRTGPNFVEQYNWNGTIDHGSMLTIPDALEFREWMGGERKINEYCHKLALEGGQLLAKVLGTRVMDPDGELTLNMVNVELPIPPNVPVTLEVHASLETQMMLEQKAYAPQFHHNGRWWTRCSAQVWNELSDFEILGKKWLAVCKDVTEQFGSQEGART</sequence>
<evidence type="ECO:0000313" key="4">
    <source>
        <dbReference type="Proteomes" id="UP000521872"/>
    </source>
</evidence>
<dbReference type="InterPro" id="IPR015422">
    <property type="entry name" value="PyrdxlP-dep_Trfase_small"/>
</dbReference>
<evidence type="ECO:0000313" key="3">
    <source>
        <dbReference type="EMBL" id="KAF4610713.1"/>
    </source>
</evidence>
<dbReference type="Gene3D" id="3.40.640.10">
    <property type="entry name" value="Type I PLP-dependent aspartate aminotransferase-like (Major domain)"/>
    <property type="match status" value="1"/>
</dbReference>
<keyword evidence="1" id="KW-0663">Pyridoxal phosphate</keyword>
<protein>
    <recommendedName>
        <fullName evidence="2">Aminotransferase class V domain-containing protein</fullName>
    </recommendedName>
</protein>
<organism evidence="3 4">
    <name type="scientific">Agrocybe pediades</name>
    <dbReference type="NCBI Taxonomy" id="84607"/>
    <lineage>
        <taxon>Eukaryota</taxon>
        <taxon>Fungi</taxon>
        <taxon>Dikarya</taxon>
        <taxon>Basidiomycota</taxon>
        <taxon>Agaricomycotina</taxon>
        <taxon>Agaricomycetes</taxon>
        <taxon>Agaricomycetidae</taxon>
        <taxon>Agaricales</taxon>
        <taxon>Agaricineae</taxon>
        <taxon>Strophariaceae</taxon>
        <taxon>Agrocybe</taxon>
    </lineage>
</organism>
<dbReference type="Pfam" id="PF00266">
    <property type="entry name" value="Aminotran_5"/>
    <property type="match status" value="1"/>
</dbReference>
<dbReference type="PANTHER" id="PTHR43092:SF2">
    <property type="entry name" value="HERCYNYLCYSTEINE SULFOXIDE LYASE"/>
    <property type="match status" value="1"/>
</dbReference>
<dbReference type="Proteomes" id="UP000521872">
    <property type="component" value="Unassembled WGS sequence"/>
</dbReference>
<comment type="caution">
    <text evidence="3">The sequence shown here is derived from an EMBL/GenBank/DDBJ whole genome shotgun (WGS) entry which is preliminary data.</text>
</comment>
<dbReference type="InterPro" id="IPR000192">
    <property type="entry name" value="Aminotrans_V_dom"/>
</dbReference>
<dbReference type="InterPro" id="IPR015421">
    <property type="entry name" value="PyrdxlP-dep_Trfase_major"/>
</dbReference>
<feature type="domain" description="Aminotransferase class V" evidence="2">
    <location>
        <begin position="44"/>
        <end position="343"/>
    </location>
</feature>
<dbReference type="Gene3D" id="3.90.1150.10">
    <property type="entry name" value="Aspartate Aminotransferase, domain 1"/>
    <property type="match status" value="1"/>
</dbReference>
<name>A0A8H4QGX5_9AGAR</name>